<dbReference type="SUPFAM" id="SSF52540">
    <property type="entry name" value="P-loop containing nucleoside triphosphate hydrolases"/>
    <property type="match status" value="2"/>
</dbReference>
<organism evidence="2 3">
    <name type="scientific">Luteimonas fraxinea</name>
    <dbReference type="NCBI Taxonomy" id="2901869"/>
    <lineage>
        <taxon>Bacteria</taxon>
        <taxon>Pseudomonadati</taxon>
        <taxon>Pseudomonadota</taxon>
        <taxon>Gammaproteobacteria</taxon>
        <taxon>Lysobacterales</taxon>
        <taxon>Lysobacteraceae</taxon>
        <taxon>Luteimonas</taxon>
    </lineage>
</organism>
<dbReference type="Gene3D" id="2.30.30.940">
    <property type="match status" value="1"/>
</dbReference>
<dbReference type="Gene3D" id="3.40.50.300">
    <property type="entry name" value="P-loop containing nucleotide triphosphate hydrolases"/>
    <property type="match status" value="2"/>
</dbReference>
<dbReference type="EMBL" id="JAJQKU010000002">
    <property type="protein sequence ID" value="MCD9096654.1"/>
    <property type="molecule type" value="Genomic_DNA"/>
</dbReference>
<dbReference type="InterPro" id="IPR014862">
    <property type="entry name" value="TrwC"/>
</dbReference>
<gene>
    <name evidence="2" type="ORF">LTT95_06830</name>
</gene>
<reference evidence="2" key="1">
    <citation type="submission" date="2021-12" db="EMBL/GenBank/DDBJ databases">
        <authorList>
            <person name="Ulrich A."/>
        </authorList>
    </citation>
    <scope>NUCLEOTIDE SEQUENCE</scope>
    <source>
        <strain evidence="2">A1P009</strain>
    </source>
</reference>
<dbReference type="Proteomes" id="UP001430360">
    <property type="component" value="Unassembled WGS sequence"/>
</dbReference>
<keyword evidence="3" id="KW-1185">Reference proteome</keyword>
<sequence length="946" mass="104829">MMNLTRIDARGNHGKGQGNVFNYMMATEGMAVDQATAYYANDPSDAQQNTRWGGALAEALGVAGKAVLKADMEQLGKGFALDGTPLCRNAGAEPRRVVKRDRRGQVRLDDEGKPMEAWEGGHRVGFDLTISAPGDVSVAFALANDAERAGILRAHRRACAVAMDYCQSKAETRRGQGGKEAMDVEGLVWTAADHFANRNLQSDLHTHHLVYGVTRGVDGKWGTFDAIELYNHQHAADRLYKAQLYREMAMLGYGIDRLRSKDLDGREGADTHARIAGISEELVTLLKTRRQEILDYTAKHPGASHDDACKATRRKKHEPAFPELTRDWKTTIERVAHENPGLVRSTEELKQLSGNANKVAPKSFEEVLSRLHETEAMFRERDVVRELGMEYMGQLDASEVMEAVERFTAQSGLVRVQAERLHDDDRGERPARRHREDRFAADWMVDWEADIVRRAQARQAEEALKLPAATVDREVAAFESKNGFHLSDEQRESVRHLTIGTGGLGVLSGLAGTGKTTVAAVYKQCFEAEGRRLFGLAVSNKAAMKLEEESGMPCMSVAKLLSEVKKGKVTFQAHDVVVLDEAGMVATDDTLKLMKHCQTARCKLILQGDSDQLQPIAAGSGFALAKRAIGDRTLSEIRRQTHPLDLAIARSLYERDDQGRVKNVRRGDRSRAETLAMGARILSGLEARGCIDVFGHASHALKSAVDDYLNSPRPLSEKLLLTHSRAEVAALNETVRAGLKKNGALDNQDVTFRARIKDRWQDLSLARRDRVMFTATNDDLGVVNGTEGIVESIREGKKGGFDLVVRVEASNSKEDGRLLRFNTAEHNALTHRYAMTIHKAQGQGKPEIYHVATNLGMLDQQSALVAFTRLTSGHYRMYTTDEVFERLSERLGMERHKETVLDARLSKQQLPLQSTFVDGIDALLQKLKPIALPPQAARQKSLTLTP</sequence>
<dbReference type="Pfam" id="PF13604">
    <property type="entry name" value="AAA_30"/>
    <property type="match status" value="1"/>
</dbReference>
<feature type="domain" description="TrwC relaxase" evidence="1">
    <location>
        <begin position="32"/>
        <end position="334"/>
    </location>
</feature>
<name>A0ABS8UBP4_9GAMM</name>
<evidence type="ECO:0000313" key="2">
    <source>
        <dbReference type="EMBL" id="MCD9096654.1"/>
    </source>
</evidence>
<accession>A0ABS8UBP4</accession>
<protein>
    <submittedName>
        <fullName evidence="2">Relaxase domain-containing protein</fullName>
    </submittedName>
</protein>
<dbReference type="RefSeq" id="WP_232135468.1">
    <property type="nucleotide sequence ID" value="NZ_JAJQKU010000002.1"/>
</dbReference>
<dbReference type="SUPFAM" id="SSF55464">
    <property type="entry name" value="Origin of replication-binding domain, RBD-like"/>
    <property type="match status" value="1"/>
</dbReference>
<evidence type="ECO:0000259" key="1">
    <source>
        <dbReference type="Pfam" id="PF08751"/>
    </source>
</evidence>
<comment type="caution">
    <text evidence="2">The sequence shown here is derived from an EMBL/GenBank/DDBJ whole genome shotgun (WGS) entry which is preliminary data.</text>
</comment>
<proteinExistence type="predicted"/>
<evidence type="ECO:0000313" key="3">
    <source>
        <dbReference type="Proteomes" id="UP001430360"/>
    </source>
</evidence>
<dbReference type="Pfam" id="PF08751">
    <property type="entry name" value="TrwC"/>
    <property type="match status" value="1"/>
</dbReference>
<dbReference type="NCBIfam" id="NF041492">
    <property type="entry name" value="MobF"/>
    <property type="match status" value="1"/>
</dbReference>
<reference evidence="2" key="2">
    <citation type="journal article" date="2022" name="Syst. Appl. Microbiol.">
        <title>Physiological and genomic characterisation of Luteimonas fraxinea sp. nov., a bacterial species associated with trees tolerant to ash dieback.</title>
        <authorList>
            <person name="Ulrich K."/>
            <person name="Becker R."/>
            <person name="Behrendt U."/>
            <person name="Kube M."/>
            <person name="Schneck V."/>
            <person name="Ulrich A."/>
        </authorList>
    </citation>
    <scope>NUCLEOTIDE SEQUENCE</scope>
    <source>
        <strain evidence="2">A1P009</strain>
    </source>
</reference>
<dbReference type="InterPro" id="IPR027417">
    <property type="entry name" value="P-loop_NTPase"/>
</dbReference>